<comment type="caution">
    <text evidence="2">The sequence shown here is derived from an EMBL/GenBank/DDBJ whole genome shotgun (WGS) entry which is preliminary data.</text>
</comment>
<dbReference type="Proteomes" id="UP001286313">
    <property type="component" value="Unassembled WGS sequence"/>
</dbReference>
<feature type="region of interest" description="Disordered" evidence="1">
    <location>
        <begin position="1"/>
        <end position="53"/>
    </location>
</feature>
<evidence type="ECO:0000313" key="2">
    <source>
        <dbReference type="EMBL" id="KAK3870283.1"/>
    </source>
</evidence>
<organism evidence="2 3">
    <name type="scientific">Petrolisthes cinctipes</name>
    <name type="common">Flat porcelain crab</name>
    <dbReference type="NCBI Taxonomy" id="88211"/>
    <lineage>
        <taxon>Eukaryota</taxon>
        <taxon>Metazoa</taxon>
        <taxon>Ecdysozoa</taxon>
        <taxon>Arthropoda</taxon>
        <taxon>Crustacea</taxon>
        <taxon>Multicrustacea</taxon>
        <taxon>Malacostraca</taxon>
        <taxon>Eumalacostraca</taxon>
        <taxon>Eucarida</taxon>
        <taxon>Decapoda</taxon>
        <taxon>Pleocyemata</taxon>
        <taxon>Anomura</taxon>
        <taxon>Galatheoidea</taxon>
        <taxon>Porcellanidae</taxon>
        <taxon>Petrolisthes</taxon>
    </lineage>
</organism>
<evidence type="ECO:0000313" key="3">
    <source>
        <dbReference type="Proteomes" id="UP001286313"/>
    </source>
</evidence>
<feature type="compositionally biased region" description="Polar residues" evidence="1">
    <location>
        <begin position="1"/>
        <end position="10"/>
    </location>
</feature>
<feature type="compositionally biased region" description="Polar residues" evidence="1">
    <location>
        <begin position="41"/>
        <end position="51"/>
    </location>
</feature>
<evidence type="ECO:0000256" key="1">
    <source>
        <dbReference type="SAM" id="MobiDB-lite"/>
    </source>
</evidence>
<proteinExistence type="predicted"/>
<keyword evidence="3" id="KW-1185">Reference proteome</keyword>
<feature type="compositionally biased region" description="Basic and acidic residues" evidence="1">
    <location>
        <begin position="11"/>
        <end position="26"/>
    </location>
</feature>
<dbReference type="AlphaFoldDB" id="A0AAE1FAI5"/>
<name>A0AAE1FAI5_PETCI</name>
<protein>
    <submittedName>
        <fullName evidence="2">Uncharacterized protein</fullName>
    </submittedName>
</protein>
<dbReference type="EMBL" id="JAWQEG010002692">
    <property type="protein sequence ID" value="KAK3870283.1"/>
    <property type="molecule type" value="Genomic_DNA"/>
</dbReference>
<sequence>MNSRISSRSSHATERRVSARFTREDSAGDWDLPCSRDSDFGTPTQAPSSLVSWRGGAGREMGYMGMGGGMGGLEEACEDIP</sequence>
<accession>A0AAE1FAI5</accession>
<reference evidence="2" key="1">
    <citation type="submission" date="2023-10" db="EMBL/GenBank/DDBJ databases">
        <title>Genome assemblies of two species of porcelain crab, Petrolisthes cinctipes and Petrolisthes manimaculis (Anomura: Porcellanidae).</title>
        <authorList>
            <person name="Angst P."/>
        </authorList>
    </citation>
    <scope>NUCLEOTIDE SEQUENCE</scope>
    <source>
        <strain evidence="2">PB745_01</strain>
        <tissue evidence="2">Gill</tissue>
    </source>
</reference>
<gene>
    <name evidence="2" type="ORF">Pcinc_024481</name>
</gene>